<keyword evidence="2" id="KW-0067">ATP-binding</keyword>
<evidence type="ECO:0000256" key="6">
    <source>
        <dbReference type="PROSITE-ProRule" id="PRU00782"/>
    </source>
</evidence>
<organism evidence="9">
    <name type="scientific">Darwinula stevensoni</name>
    <dbReference type="NCBI Taxonomy" id="69355"/>
    <lineage>
        <taxon>Eukaryota</taxon>
        <taxon>Metazoa</taxon>
        <taxon>Ecdysozoa</taxon>
        <taxon>Arthropoda</taxon>
        <taxon>Crustacea</taxon>
        <taxon>Oligostraca</taxon>
        <taxon>Ostracoda</taxon>
        <taxon>Podocopa</taxon>
        <taxon>Podocopida</taxon>
        <taxon>Darwinulocopina</taxon>
        <taxon>Darwinuloidea</taxon>
        <taxon>Darwinulidae</taxon>
        <taxon>Darwinula</taxon>
    </lineage>
</organism>
<dbReference type="GO" id="GO:0003774">
    <property type="term" value="F:cytoskeletal motor activity"/>
    <property type="evidence" value="ECO:0007669"/>
    <property type="project" value="InterPro"/>
</dbReference>
<evidence type="ECO:0000313" key="9">
    <source>
        <dbReference type="EMBL" id="CAD7251751.1"/>
    </source>
</evidence>
<dbReference type="GO" id="GO:0007015">
    <property type="term" value="P:actin filament organization"/>
    <property type="evidence" value="ECO:0007669"/>
    <property type="project" value="TreeGrafter"/>
</dbReference>
<keyword evidence="5 6" id="KW-0009">Actin-binding</keyword>
<dbReference type="Gene3D" id="3.40.850.10">
    <property type="entry name" value="Kinesin motor domain"/>
    <property type="match status" value="1"/>
</dbReference>
<feature type="region of interest" description="Actin-binding" evidence="6">
    <location>
        <begin position="18"/>
        <end position="40"/>
    </location>
</feature>
<evidence type="ECO:0000256" key="5">
    <source>
        <dbReference type="ARBA" id="ARBA00023203"/>
    </source>
</evidence>
<reference evidence="9" key="1">
    <citation type="submission" date="2020-11" db="EMBL/GenBank/DDBJ databases">
        <authorList>
            <person name="Tran Van P."/>
        </authorList>
    </citation>
    <scope>NUCLEOTIDE SEQUENCE</scope>
</reference>
<dbReference type="GO" id="GO:0005737">
    <property type="term" value="C:cytoplasm"/>
    <property type="evidence" value="ECO:0007669"/>
    <property type="project" value="TreeGrafter"/>
</dbReference>
<comment type="caution">
    <text evidence="6">Lacks conserved residue(s) required for the propagation of feature annotation.</text>
</comment>
<dbReference type="GO" id="GO:0016459">
    <property type="term" value="C:myosin complex"/>
    <property type="evidence" value="ECO:0007669"/>
    <property type="project" value="UniProtKB-KW"/>
</dbReference>
<dbReference type="InterPro" id="IPR027417">
    <property type="entry name" value="P-loop_NTPase"/>
</dbReference>
<dbReference type="PROSITE" id="PS50096">
    <property type="entry name" value="IQ"/>
    <property type="match status" value="1"/>
</dbReference>
<feature type="region of interest" description="Disordered" evidence="7">
    <location>
        <begin position="194"/>
        <end position="241"/>
    </location>
</feature>
<dbReference type="Pfam" id="PF00612">
    <property type="entry name" value="IQ"/>
    <property type="match status" value="1"/>
</dbReference>
<feature type="compositionally biased region" description="Pro residues" evidence="7">
    <location>
        <begin position="223"/>
        <end position="234"/>
    </location>
</feature>
<dbReference type="GO" id="GO:0016020">
    <property type="term" value="C:membrane"/>
    <property type="evidence" value="ECO:0007669"/>
    <property type="project" value="TreeGrafter"/>
</dbReference>
<protein>
    <recommendedName>
        <fullName evidence="8">Myosin motor domain-containing protein</fullName>
    </recommendedName>
</protein>
<gene>
    <name evidence="9" type="ORF">DSTB1V02_LOCUS11513</name>
</gene>
<dbReference type="PANTHER" id="PTHR13140">
    <property type="entry name" value="MYOSIN"/>
    <property type="match status" value="1"/>
</dbReference>
<dbReference type="Pfam" id="PF00063">
    <property type="entry name" value="Myosin_head"/>
    <property type="match status" value="1"/>
</dbReference>
<dbReference type="Gene3D" id="1.20.5.4820">
    <property type="match status" value="1"/>
</dbReference>
<accession>A0A7R9AD82</accession>
<dbReference type="InterPro" id="IPR036961">
    <property type="entry name" value="Kinesin_motor_dom_sf"/>
</dbReference>
<evidence type="ECO:0000256" key="7">
    <source>
        <dbReference type="SAM" id="MobiDB-lite"/>
    </source>
</evidence>
<dbReference type="EMBL" id="LR903311">
    <property type="protein sequence ID" value="CAD7251751.1"/>
    <property type="molecule type" value="Genomic_DNA"/>
</dbReference>
<feature type="domain" description="Myosin motor" evidence="8">
    <location>
        <begin position="1"/>
        <end position="156"/>
    </location>
</feature>
<dbReference type="AlphaFoldDB" id="A0A7R9AD82"/>
<dbReference type="GO" id="GO:0051015">
    <property type="term" value="F:actin filament binding"/>
    <property type="evidence" value="ECO:0007669"/>
    <property type="project" value="TreeGrafter"/>
</dbReference>
<keyword evidence="4" id="KW-0505">Motor protein</keyword>
<evidence type="ECO:0000259" key="8">
    <source>
        <dbReference type="PROSITE" id="PS51456"/>
    </source>
</evidence>
<dbReference type="SMART" id="SM00015">
    <property type="entry name" value="IQ"/>
    <property type="match status" value="1"/>
</dbReference>
<dbReference type="InterPro" id="IPR001609">
    <property type="entry name" value="Myosin_head_motor_dom-like"/>
</dbReference>
<feature type="non-terminal residue" evidence="9">
    <location>
        <position position="1"/>
    </location>
</feature>
<dbReference type="OrthoDB" id="370884at2759"/>
<dbReference type="EMBL" id="CAJPEV010003794">
    <property type="protein sequence ID" value="CAG0900551.1"/>
    <property type="molecule type" value="Genomic_DNA"/>
</dbReference>
<dbReference type="InterPro" id="IPR000048">
    <property type="entry name" value="IQ_motif_EF-hand-BS"/>
</dbReference>
<keyword evidence="10" id="KW-1185">Reference proteome</keyword>
<keyword evidence="1" id="KW-0547">Nucleotide-binding</keyword>
<keyword evidence="3 6" id="KW-0518">Myosin</keyword>
<evidence type="ECO:0000256" key="2">
    <source>
        <dbReference type="ARBA" id="ARBA00022840"/>
    </source>
</evidence>
<dbReference type="Gene3D" id="1.20.58.530">
    <property type="match status" value="1"/>
</dbReference>
<evidence type="ECO:0000256" key="1">
    <source>
        <dbReference type="ARBA" id="ARBA00022741"/>
    </source>
</evidence>
<dbReference type="SUPFAM" id="SSF52540">
    <property type="entry name" value="P-loop containing nucleoside triphosphate hydrolases"/>
    <property type="match status" value="1"/>
</dbReference>
<proteinExistence type="inferred from homology"/>
<evidence type="ECO:0000256" key="3">
    <source>
        <dbReference type="ARBA" id="ARBA00023123"/>
    </source>
</evidence>
<dbReference type="GO" id="GO:0005524">
    <property type="term" value="F:ATP binding"/>
    <property type="evidence" value="ECO:0007669"/>
    <property type="project" value="UniProtKB-KW"/>
</dbReference>
<dbReference type="PANTHER" id="PTHR13140:SF498">
    <property type="entry name" value="DACHS, ISOFORM E"/>
    <property type="match status" value="1"/>
</dbReference>
<evidence type="ECO:0000256" key="4">
    <source>
        <dbReference type="ARBA" id="ARBA00023175"/>
    </source>
</evidence>
<dbReference type="Proteomes" id="UP000677054">
    <property type="component" value="Unassembled WGS sequence"/>
</dbReference>
<evidence type="ECO:0000313" key="10">
    <source>
        <dbReference type="Proteomes" id="UP000677054"/>
    </source>
</evidence>
<sequence>QNGDEPVSTLTQDFHTRLDNLLRTLVHAKPHFIRCVRANAQEIPERFDRLVVGHQIRSLQVLETVNLMAGGFPHRMRFKAFRARYKLLAPMKQLVYVPGSGQDDKVIEDCRLLLDYFGRAIDDHNGPGNLTINWAIGTRHIFISEGARQKLEKVRMRTRERASTLIQSVWRGWHLRRRWPGLQRQLQLCTPTRIINPHAPNSNTVSQGPGSNHLGGSTRNRPRPQPIAGTPPPEAPDKCDPKAIQQTCSRFGLDLAALQERPPPLPPSRSYTITGNTKLGYPQTRVMKASYPEDGTGDEVLLKGETVVVIGAGHRRGYLMVEHKGHVIQVPYQYLELKPAQIGVDI</sequence>
<comment type="similarity">
    <text evidence="6">Belongs to the TRAFAC class myosin-kinesin ATPase superfamily. Myosin family.</text>
</comment>
<feature type="compositionally biased region" description="Polar residues" evidence="7">
    <location>
        <begin position="199"/>
        <end position="219"/>
    </location>
</feature>
<dbReference type="CDD" id="cd23767">
    <property type="entry name" value="IQCD"/>
    <property type="match status" value="1"/>
</dbReference>
<name>A0A7R9AD82_9CRUS</name>
<dbReference type="PROSITE" id="PS51456">
    <property type="entry name" value="MYOSIN_MOTOR"/>
    <property type="match status" value="1"/>
</dbReference>